<sequence>MPDRRGDLETVDRALVDLRRFLAAPDVLDDAGRRLELSTLLVLDGLPAGGQSIGEIAARLDVAHSTASRFVTRAGRAGVVRRSPAPDDPRRTVVAPTEAGTALARRATAHRLERLRALLDGWDDGDVADLARLLGRFAREHAEDHDRARR</sequence>
<dbReference type="Gene3D" id="1.10.10.10">
    <property type="entry name" value="Winged helix-like DNA-binding domain superfamily/Winged helix DNA-binding domain"/>
    <property type="match status" value="1"/>
</dbReference>
<dbReference type="InterPro" id="IPR039422">
    <property type="entry name" value="MarR/SlyA-like"/>
</dbReference>
<dbReference type="PANTHER" id="PTHR33164:SF57">
    <property type="entry name" value="MARR-FAMILY TRANSCRIPTIONAL REGULATOR"/>
    <property type="match status" value="1"/>
</dbReference>
<protein>
    <recommendedName>
        <fullName evidence="1">HTH marR-type domain-containing protein</fullName>
    </recommendedName>
</protein>
<comment type="caution">
    <text evidence="2">The sequence shown here is derived from an EMBL/GenBank/DDBJ whole genome shotgun (WGS) entry which is preliminary data.</text>
</comment>
<dbReference type="SUPFAM" id="SSF46785">
    <property type="entry name" value="Winged helix' DNA-binding domain"/>
    <property type="match status" value="1"/>
</dbReference>
<proteinExistence type="predicted"/>
<dbReference type="EMBL" id="BAABID010000009">
    <property type="protein sequence ID" value="GAA4730514.1"/>
    <property type="molecule type" value="Genomic_DNA"/>
</dbReference>
<dbReference type="InterPro" id="IPR036390">
    <property type="entry name" value="WH_DNA-bd_sf"/>
</dbReference>
<evidence type="ECO:0000313" key="2">
    <source>
        <dbReference type="EMBL" id="GAA4730514.1"/>
    </source>
</evidence>
<keyword evidence="3" id="KW-1185">Reference proteome</keyword>
<organism evidence="2 3">
    <name type="scientific">Isoptericola chiayiensis</name>
    <dbReference type="NCBI Taxonomy" id="579446"/>
    <lineage>
        <taxon>Bacteria</taxon>
        <taxon>Bacillati</taxon>
        <taxon>Actinomycetota</taxon>
        <taxon>Actinomycetes</taxon>
        <taxon>Micrococcales</taxon>
        <taxon>Promicromonosporaceae</taxon>
        <taxon>Isoptericola</taxon>
    </lineage>
</organism>
<name>A0ABP8YIY5_9MICO</name>
<dbReference type="Proteomes" id="UP001500956">
    <property type="component" value="Unassembled WGS sequence"/>
</dbReference>
<reference evidence="3" key="1">
    <citation type="journal article" date="2019" name="Int. J. Syst. Evol. Microbiol.">
        <title>The Global Catalogue of Microorganisms (GCM) 10K type strain sequencing project: providing services to taxonomists for standard genome sequencing and annotation.</title>
        <authorList>
            <consortium name="The Broad Institute Genomics Platform"/>
            <consortium name="The Broad Institute Genome Sequencing Center for Infectious Disease"/>
            <person name="Wu L."/>
            <person name="Ma J."/>
        </authorList>
    </citation>
    <scope>NUCLEOTIDE SEQUENCE [LARGE SCALE GENOMIC DNA]</scope>
    <source>
        <strain evidence="3">JCM 18063</strain>
    </source>
</reference>
<dbReference type="Pfam" id="PF01047">
    <property type="entry name" value="MarR"/>
    <property type="match status" value="1"/>
</dbReference>
<feature type="domain" description="HTH marR-type" evidence="1">
    <location>
        <begin position="1"/>
        <end position="139"/>
    </location>
</feature>
<gene>
    <name evidence="2" type="ORF">GCM10023216_22830</name>
</gene>
<dbReference type="SMART" id="SM00347">
    <property type="entry name" value="HTH_MARR"/>
    <property type="match status" value="1"/>
</dbReference>
<evidence type="ECO:0000259" key="1">
    <source>
        <dbReference type="PROSITE" id="PS50995"/>
    </source>
</evidence>
<dbReference type="PROSITE" id="PS50995">
    <property type="entry name" value="HTH_MARR_2"/>
    <property type="match status" value="1"/>
</dbReference>
<dbReference type="InterPro" id="IPR036388">
    <property type="entry name" value="WH-like_DNA-bd_sf"/>
</dbReference>
<accession>A0ABP8YIY5</accession>
<dbReference type="InterPro" id="IPR000835">
    <property type="entry name" value="HTH_MarR-typ"/>
</dbReference>
<evidence type="ECO:0000313" key="3">
    <source>
        <dbReference type="Proteomes" id="UP001500956"/>
    </source>
</evidence>
<dbReference type="PANTHER" id="PTHR33164">
    <property type="entry name" value="TRANSCRIPTIONAL REGULATOR, MARR FAMILY"/>
    <property type="match status" value="1"/>
</dbReference>